<sequence length="180" mass="21776">MAAWSNILRTASQKLLQNSGFRTALLKNEQIRCMSEERTFAIQPSRFQWHKTKDWIHFYFLLGAIPVGIGITLVNVFVGPATLQEIPEGYVPKEWEYLQHPIKRFLQRYCFPSQQQEYEKYLHYIYHQEQVRRVRLLEQQVNTAMGRNRDYRSQYFKEFYASKYLYSYRKSIDKTLNVRE</sequence>
<evidence type="ECO:0000256" key="9">
    <source>
        <dbReference type="ARBA" id="ARBA00022792"/>
    </source>
</evidence>
<evidence type="ECO:0000256" key="15">
    <source>
        <dbReference type="ARBA" id="ARBA00032395"/>
    </source>
</evidence>
<evidence type="ECO:0000256" key="6">
    <source>
        <dbReference type="ARBA" id="ARBA00022448"/>
    </source>
</evidence>
<evidence type="ECO:0000256" key="11">
    <source>
        <dbReference type="ARBA" id="ARBA00022982"/>
    </source>
</evidence>
<dbReference type="STRING" id="67767.A0A0J7L5G0"/>
<feature type="transmembrane region" description="Helical" evidence="17">
    <location>
        <begin position="56"/>
        <end position="78"/>
    </location>
</feature>
<keyword evidence="8 17" id="KW-0812">Transmembrane</keyword>
<name>A0A0J7L5G0_LASNI</name>
<evidence type="ECO:0000256" key="3">
    <source>
        <dbReference type="ARBA" id="ARBA00007152"/>
    </source>
</evidence>
<evidence type="ECO:0000313" key="18">
    <source>
        <dbReference type="EMBL" id="KMQ98192.1"/>
    </source>
</evidence>
<organism evidence="18 19">
    <name type="scientific">Lasius niger</name>
    <name type="common">Black garden ant</name>
    <dbReference type="NCBI Taxonomy" id="67767"/>
    <lineage>
        <taxon>Eukaryota</taxon>
        <taxon>Metazoa</taxon>
        <taxon>Ecdysozoa</taxon>
        <taxon>Arthropoda</taxon>
        <taxon>Hexapoda</taxon>
        <taxon>Insecta</taxon>
        <taxon>Pterygota</taxon>
        <taxon>Neoptera</taxon>
        <taxon>Endopterygota</taxon>
        <taxon>Hymenoptera</taxon>
        <taxon>Apocrita</taxon>
        <taxon>Aculeata</taxon>
        <taxon>Formicoidea</taxon>
        <taxon>Formicidae</taxon>
        <taxon>Formicinae</taxon>
        <taxon>Lasius</taxon>
        <taxon>Lasius</taxon>
    </lineage>
</organism>
<dbReference type="AlphaFoldDB" id="A0A0J7L5G0"/>
<evidence type="ECO:0000256" key="16">
    <source>
        <dbReference type="ARBA" id="ARBA00032550"/>
    </source>
</evidence>
<comment type="subunit">
    <text evidence="4">Complex I is composed of 45 different subunits.</text>
</comment>
<evidence type="ECO:0000256" key="7">
    <source>
        <dbReference type="ARBA" id="ARBA00022660"/>
    </source>
</evidence>
<accession>A0A0J7L5G0</accession>
<protein>
    <recommendedName>
        <fullName evidence="5">NADH dehydrogenase [ubiquinone] 1 beta subcomplex subunit 5, mitochondrial</fullName>
    </recommendedName>
    <alternativeName>
        <fullName evidence="16">Complex I-SGDH</fullName>
    </alternativeName>
    <alternativeName>
        <fullName evidence="15">NADH-ubiquinone oxidoreductase SGDH subunit</fullName>
    </alternativeName>
</protein>
<comment type="caution">
    <text evidence="18">The sequence shown here is derived from an EMBL/GenBank/DDBJ whole genome shotgun (WGS) entry which is preliminary data.</text>
</comment>
<keyword evidence="6" id="KW-0813">Transport</keyword>
<evidence type="ECO:0000256" key="2">
    <source>
        <dbReference type="ARBA" id="ARBA00004434"/>
    </source>
</evidence>
<dbReference type="PaxDb" id="67767-A0A0J7L5G0"/>
<dbReference type="GO" id="GO:0005743">
    <property type="term" value="C:mitochondrial inner membrane"/>
    <property type="evidence" value="ECO:0007669"/>
    <property type="project" value="UniProtKB-SubCell"/>
</dbReference>
<comment type="function">
    <text evidence="1">Accessory subunit of the mitochondrial membrane respiratory chain NADH dehydrogenase (Complex I), that is believed not to be involved in catalysis. Complex I functions in the transfer of electrons from NADH to the respiratory chain. The immediate electron acceptor for the enzyme is believed to be ubiquinone.</text>
</comment>
<reference evidence="18 19" key="1">
    <citation type="submission" date="2015-04" db="EMBL/GenBank/DDBJ databases">
        <title>Lasius niger genome sequencing.</title>
        <authorList>
            <person name="Konorov E.A."/>
            <person name="Nikitin M.A."/>
            <person name="Kirill M.V."/>
            <person name="Chang P."/>
        </authorList>
    </citation>
    <scope>NUCLEOTIDE SEQUENCE [LARGE SCALE GENOMIC DNA]</scope>
    <source>
        <tissue evidence="18">Whole</tissue>
    </source>
</reference>
<evidence type="ECO:0000256" key="4">
    <source>
        <dbReference type="ARBA" id="ARBA00011533"/>
    </source>
</evidence>
<keyword evidence="12 17" id="KW-1133">Transmembrane helix</keyword>
<keyword evidence="11" id="KW-0249">Electron transport</keyword>
<keyword evidence="10" id="KW-0809">Transit peptide</keyword>
<comment type="subcellular location">
    <subcellularLocation>
        <location evidence="2">Mitochondrion inner membrane</location>
        <topology evidence="2">Single-pass membrane protein</topology>
    </subcellularLocation>
</comment>
<proteinExistence type="inferred from homology"/>
<comment type="similarity">
    <text evidence="3">Belongs to the complex I NDUFB5 subunit family.</text>
</comment>
<evidence type="ECO:0000256" key="10">
    <source>
        <dbReference type="ARBA" id="ARBA00022946"/>
    </source>
</evidence>
<evidence type="ECO:0000256" key="5">
    <source>
        <dbReference type="ARBA" id="ARBA00015175"/>
    </source>
</evidence>
<keyword evidence="14 17" id="KW-0472">Membrane</keyword>
<evidence type="ECO:0000256" key="17">
    <source>
        <dbReference type="SAM" id="Phobius"/>
    </source>
</evidence>
<dbReference type="Pfam" id="PF09781">
    <property type="entry name" value="NDUF_B5"/>
    <property type="match status" value="1"/>
</dbReference>
<keyword evidence="9" id="KW-0999">Mitochondrion inner membrane</keyword>
<evidence type="ECO:0000256" key="8">
    <source>
        <dbReference type="ARBA" id="ARBA00022692"/>
    </source>
</evidence>
<evidence type="ECO:0000256" key="14">
    <source>
        <dbReference type="ARBA" id="ARBA00023136"/>
    </source>
</evidence>
<dbReference type="Proteomes" id="UP000036403">
    <property type="component" value="Unassembled WGS sequence"/>
</dbReference>
<evidence type="ECO:0000256" key="1">
    <source>
        <dbReference type="ARBA" id="ARBA00003195"/>
    </source>
</evidence>
<keyword evidence="13" id="KW-0496">Mitochondrion</keyword>
<dbReference type="OrthoDB" id="9995605at2759"/>
<evidence type="ECO:0000256" key="13">
    <source>
        <dbReference type="ARBA" id="ARBA00023128"/>
    </source>
</evidence>
<keyword evidence="7" id="KW-0679">Respiratory chain</keyword>
<dbReference type="PANTHER" id="PTHR13178">
    <property type="entry name" value="NADH-UBIQUINONE OXIDOREDUCTASE SGDH SUBUNIT"/>
    <property type="match status" value="1"/>
</dbReference>
<keyword evidence="19" id="KW-1185">Reference proteome</keyword>
<evidence type="ECO:0000313" key="19">
    <source>
        <dbReference type="Proteomes" id="UP000036403"/>
    </source>
</evidence>
<dbReference type="PANTHER" id="PTHR13178:SF0">
    <property type="entry name" value="NADH DEHYDROGENASE [UBIQUINONE] 1 BETA SUBCOMPLEX SUBUNIT 5, MITOCHONDRIAL"/>
    <property type="match status" value="1"/>
</dbReference>
<dbReference type="InterPro" id="IPR019173">
    <property type="entry name" value="NADH_UbQ_OxRdtase_B5_su"/>
</dbReference>
<gene>
    <name evidence="18" type="ORF">RF55_1452</name>
</gene>
<evidence type="ECO:0000256" key="12">
    <source>
        <dbReference type="ARBA" id="ARBA00022989"/>
    </source>
</evidence>
<dbReference type="EMBL" id="LBMM01000505">
    <property type="protein sequence ID" value="KMQ98192.1"/>
    <property type="molecule type" value="Genomic_DNA"/>
</dbReference>